<organism evidence="2">
    <name type="scientific">Lygus hesperus</name>
    <name type="common">Western plant bug</name>
    <dbReference type="NCBI Taxonomy" id="30085"/>
    <lineage>
        <taxon>Eukaryota</taxon>
        <taxon>Metazoa</taxon>
        <taxon>Ecdysozoa</taxon>
        <taxon>Arthropoda</taxon>
        <taxon>Hexapoda</taxon>
        <taxon>Insecta</taxon>
        <taxon>Pterygota</taxon>
        <taxon>Neoptera</taxon>
        <taxon>Paraneoptera</taxon>
        <taxon>Hemiptera</taxon>
        <taxon>Heteroptera</taxon>
        <taxon>Panheteroptera</taxon>
        <taxon>Cimicomorpha</taxon>
        <taxon>Miridae</taxon>
        <taxon>Mirini</taxon>
        <taxon>Lygus</taxon>
    </lineage>
</organism>
<evidence type="ECO:0000313" key="2">
    <source>
        <dbReference type="EMBL" id="JAG31744.1"/>
    </source>
</evidence>
<protein>
    <submittedName>
        <fullName evidence="2">RNA-binding protein 5-A</fullName>
    </submittedName>
</protein>
<dbReference type="EMBL" id="GBHO01011862">
    <property type="protein sequence ID" value="JAG31742.1"/>
    <property type="molecule type" value="Transcribed_RNA"/>
</dbReference>
<dbReference type="AlphaFoldDB" id="A0A0A9YHS2"/>
<gene>
    <name evidence="2" type="primary">rbm5-a_2</name>
    <name evidence="1" type="synonym">rbm5-a_0</name>
    <name evidence="1" type="ORF">CM83_11938</name>
    <name evidence="2" type="ORF">CM83_11949</name>
</gene>
<sequence>MHQYPSTDTGFTGVGTAKVAHRSHITQCNIATSSTVVAASPQLHPTRPRCVGTVSVGGSAPPAVLPATEVGAVGLPVQLTIRLPAQLLMHAHKCHSNLCQHR</sequence>
<proteinExistence type="predicted"/>
<accession>A0A0A9YHS2</accession>
<dbReference type="EMBL" id="GBHO01011860">
    <property type="protein sequence ID" value="JAG31744.1"/>
    <property type="molecule type" value="Transcribed_RNA"/>
</dbReference>
<reference evidence="2" key="2">
    <citation type="submission" date="2014-07" db="EMBL/GenBank/DDBJ databases">
        <authorList>
            <person name="Hull J."/>
        </authorList>
    </citation>
    <scope>NUCLEOTIDE SEQUENCE</scope>
</reference>
<evidence type="ECO:0000313" key="1">
    <source>
        <dbReference type="EMBL" id="JAG31742.1"/>
    </source>
</evidence>
<name>A0A0A9YHS2_LYGHE</name>
<reference evidence="2" key="1">
    <citation type="journal article" date="2014" name="PLoS ONE">
        <title>Transcriptome-Based Identification of ABC Transporters in the Western Tarnished Plant Bug Lygus hesperus.</title>
        <authorList>
            <person name="Hull J.J."/>
            <person name="Chaney K."/>
            <person name="Geib S.M."/>
            <person name="Fabrick J.A."/>
            <person name="Brent C.S."/>
            <person name="Walsh D."/>
            <person name="Lavine L.C."/>
        </authorList>
    </citation>
    <scope>NUCLEOTIDE SEQUENCE</scope>
</reference>